<evidence type="ECO:0000313" key="1">
    <source>
        <dbReference type="EMBL" id="MDG0868201.1"/>
    </source>
</evidence>
<organism evidence="1 2">
    <name type="scientific">Candidatus Lucifugimonas marina</name>
    <dbReference type="NCBI Taxonomy" id="3038979"/>
    <lineage>
        <taxon>Bacteria</taxon>
        <taxon>Bacillati</taxon>
        <taxon>Chloroflexota</taxon>
        <taxon>Dehalococcoidia</taxon>
        <taxon>SAR202 cluster</taxon>
        <taxon>Candidatus Lucifugimonadales</taxon>
        <taxon>Candidatus Lucifugimonadaceae</taxon>
        <taxon>Candidatus Lucifugimonas</taxon>
    </lineage>
</organism>
<reference evidence="1 2" key="1">
    <citation type="submission" date="2019-11" db="EMBL/GenBank/DDBJ databases">
        <authorList>
            <person name="Cho J.-C."/>
        </authorList>
    </citation>
    <scope>NUCLEOTIDE SEQUENCE [LARGE SCALE GENOMIC DNA]</scope>
    <source>
        <strain evidence="1 2">JH702</strain>
    </source>
</reference>
<name>A0ABD4XVP5_9CHLR</name>
<gene>
    <name evidence="1" type="ORF">GKO46_14155</name>
</gene>
<dbReference type="AlphaFoldDB" id="A0ABD4XVP5"/>
<comment type="caution">
    <text evidence="1">The sequence shown here is derived from an EMBL/GenBank/DDBJ whole genome shotgun (WGS) entry which is preliminary data.</text>
</comment>
<protein>
    <submittedName>
        <fullName evidence="1">Uncharacterized protein</fullName>
    </submittedName>
</protein>
<dbReference type="Proteomes" id="UP001321249">
    <property type="component" value="Unassembled WGS sequence"/>
</dbReference>
<proteinExistence type="predicted"/>
<dbReference type="EMBL" id="WMBE01000015">
    <property type="protein sequence ID" value="MDG0868201.1"/>
    <property type="molecule type" value="Genomic_DNA"/>
</dbReference>
<sequence>MPRDQAVWFRPFTKIELPNHSLSSSAAFVLTRGWRLFSANGPSTEELALIGLRKYLTPKRIGEIQFPDGALAFSAPNLVYKHEELGFAPNQFLTFTPVNDSDRLIVLNVEIRSDSQQQRTIPMSEFRLHHSHGGRVLPMEGVQLTESLKDSSFISSLDARQPLLTGGIELEPESSVLGFVVFAVPVESSIEGISHVSAPDVLSRF</sequence>
<evidence type="ECO:0000313" key="2">
    <source>
        <dbReference type="Proteomes" id="UP001321249"/>
    </source>
</evidence>
<accession>A0ABD4XVP5</accession>